<dbReference type="AlphaFoldDB" id="A0A6A8A0L3"/>
<comment type="caution">
    <text evidence="1">The sequence shown here is derived from an EMBL/GenBank/DDBJ whole genome shotgun (WGS) entry which is preliminary data.</text>
</comment>
<reference evidence="1" key="1">
    <citation type="journal article" date="2013" name="Genome Biol.">
        <title>Comparative genomics of the core and accessory genomes of 48 Sinorhizobium strains comprising five genospecies.</title>
        <authorList>
            <person name="Sugawara M."/>
            <person name="Epstein B."/>
            <person name="Badgley B.D."/>
            <person name="Unno T."/>
            <person name="Xu L."/>
            <person name="Reese J."/>
            <person name="Gyaneshwar P."/>
            <person name="Denny R."/>
            <person name="Mudge J."/>
            <person name="Bharti A.K."/>
            <person name="Farmer A.D."/>
            <person name="May G.D."/>
            <person name="Woodward J.E."/>
            <person name="Medigue C."/>
            <person name="Vallenet D."/>
            <person name="Lajus A."/>
            <person name="Rouy Z."/>
            <person name="Martinez-Vaz B."/>
            <person name="Tiffin P."/>
            <person name="Young N.D."/>
            <person name="Sadowsky M.J."/>
        </authorList>
    </citation>
    <scope>NUCLEOTIDE SEQUENCE</scope>
    <source>
        <strain evidence="1">M30</strain>
    </source>
</reference>
<accession>A0A6A8A0L3</accession>
<organism evidence="1">
    <name type="scientific">Rhizobium meliloti</name>
    <name type="common">Ensifer meliloti</name>
    <name type="synonym">Sinorhizobium meliloti</name>
    <dbReference type="NCBI Taxonomy" id="382"/>
    <lineage>
        <taxon>Bacteria</taxon>
        <taxon>Pseudomonadati</taxon>
        <taxon>Pseudomonadota</taxon>
        <taxon>Alphaproteobacteria</taxon>
        <taxon>Hyphomicrobiales</taxon>
        <taxon>Rhizobiaceae</taxon>
        <taxon>Sinorhizobium/Ensifer group</taxon>
        <taxon>Sinorhizobium</taxon>
    </lineage>
</organism>
<gene>
    <name evidence="1" type="ORF">GHK45_30660</name>
</gene>
<name>A0A6A8A0L3_RHIML</name>
<dbReference type="EMBL" id="WISP01000194">
    <property type="protein sequence ID" value="MQW07959.1"/>
    <property type="molecule type" value="Genomic_DNA"/>
</dbReference>
<proteinExistence type="predicted"/>
<sequence>MALDVPANLTSSVQAPAHHKGNQYRWSIIATNGGETKRAKGNGAALGPCFGPIAKRPRSAAFSGNGRPLTAWE</sequence>
<evidence type="ECO:0000313" key="1">
    <source>
        <dbReference type="EMBL" id="MQW07959.1"/>
    </source>
</evidence>
<protein>
    <submittedName>
        <fullName evidence="1">Uncharacterized protein</fullName>
    </submittedName>
</protein>